<evidence type="ECO:0000256" key="2">
    <source>
        <dbReference type="ARBA" id="ARBA00013064"/>
    </source>
</evidence>
<accession>A0A1B2I6D2</accession>
<dbReference type="STRING" id="1197717.BED41_10740"/>
<comment type="similarity">
    <text evidence="1">Belongs to the low molecular weight phosphotyrosine protein phosphatase family.</text>
</comment>
<dbReference type="SUPFAM" id="SSF52788">
    <property type="entry name" value="Phosphotyrosine protein phosphatases I"/>
    <property type="match status" value="1"/>
</dbReference>
<dbReference type="Gene3D" id="3.40.50.2300">
    <property type="match status" value="1"/>
</dbReference>
<dbReference type="SMART" id="SM00226">
    <property type="entry name" value="LMWPc"/>
    <property type="match status" value="1"/>
</dbReference>
<dbReference type="Pfam" id="PF01451">
    <property type="entry name" value="LMWPc"/>
    <property type="match status" value="1"/>
</dbReference>
<sequence length="155" mass="17502">MIKIMFVCHGNICRSPMAEFVMKDLSARAGLADRFMIMSSATSAEEIGSDMHRASQAKLRGEGVPFERRRAVQLTRADYGKFDYIIGMDGQHIRNILRICGGDPEEKVWKLMDFTDEAGEDVADPWYTGNFTRAYDDIRKGCESLLNKIRGEGLL</sequence>
<proteinExistence type="inferred from homology"/>
<evidence type="ECO:0000313" key="8">
    <source>
        <dbReference type="Proteomes" id="UP000093044"/>
    </source>
</evidence>
<feature type="domain" description="Phosphotyrosine protein phosphatase I" evidence="6">
    <location>
        <begin position="2"/>
        <end position="148"/>
    </location>
</feature>
<dbReference type="OrthoDB" id="9784339at2"/>
<dbReference type="GeneID" id="83058323"/>
<dbReference type="KEGG" id="cpor:BED41_10740"/>
<dbReference type="EMBL" id="CP016757">
    <property type="protein sequence ID" value="ANZ45503.1"/>
    <property type="molecule type" value="Genomic_DNA"/>
</dbReference>
<feature type="active site" evidence="5">
    <location>
        <position position="14"/>
    </location>
</feature>
<keyword evidence="4" id="KW-0904">Protein phosphatase</keyword>
<reference evidence="7" key="1">
    <citation type="submission" date="2016-08" db="EMBL/GenBank/DDBJ databases">
        <title>Complete genome of Cloacibacillus porcorum.</title>
        <authorList>
            <person name="Looft T."/>
            <person name="Bayles D.O."/>
            <person name="Alt D.P."/>
        </authorList>
    </citation>
    <scope>NUCLEOTIDE SEQUENCE [LARGE SCALE GENOMIC DNA]</scope>
    <source>
        <strain evidence="7">CL-84</strain>
    </source>
</reference>
<protein>
    <recommendedName>
        <fullName evidence="2">protein-tyrosine-phosphatase</fullName>
        <ecNumber evidence="2">3.1.3.48</ecNumber>
    </recommendedName>
</protein>
<keyword evidence="8" id="KW-1185">Reference proteome</keyword>
<dbReference type="EC" id="3.1.3.48" evidence="2"/>
<feature type="active site" description="Nucleophile" evidence="5">
    <location>
        <position position="8"/>
    </location>
</feature>
<dbReference type="RefSeq" id="WP_066745908.1">
    <property type="nucleotide sequence ID" value="NZ_CP016757.1"/>
</dbReference>
<evidence type="ECO:0000259" key="6">
    <source>
        <dbReference type="SMART" id="SM00226"/>
    </source>
</evidence>
<dbReference type="PANTHER" id="PTHR11717">
    <property type="entry name" value="LOW MOLECULAR WEIGHT PROTEIN TYROSINE PHOSPHATASE"/>
    <property type="match status" value="1"/>
</dbReference>
<keyword evidence="3" id="KW-0378">Hydrolase</keyword>
<dbReference type="InterPro" id="IPR050438">
    <property type="entry name" value="LMW_PTPase"/>
</dbReference>
<evidence type="ECO:0000256" key="4">
    <source>
        <dbReference type="ARBA" id="ARBA00022912"/>
    </source>
</evidence>
<dbReference type="InterPro" id="IPR036196">
    <property type="entry name" value="Ptyr_pPase_sf"/>
</dbReference>
<dbReference type="InterPro" id="IPR023485">
    <property type="entry name" value="Ptyr_pPase"/>
</dbReference>
<organism evidence="7 8">
    <name type="scientific">Cloacibacillus porcorum</name>
    <dbReference type="NCBI Taxonomy" id="1197717"/>
    <lineage>
        <taxon>Bacteria</taxon>
        <taxon>Thermotogati</taxon>
        <taxon>Synergistota</taxon>
        <taxon>Synergistia</taxon>
        <taxon>Synergistales</taxon>
        <taxon>Synergistaceae</taxon>
        <taxon>Cloacibacillus</taxon>
    </lineage>
</organism>
<dbReference type="PRINTS" id="PR00719">
    <property type="entry name" value="LMWPTPASE"/>
</dbReference>
<dbReference type="AlphaFoldDB" id="A0A1B2I6D2"/>
<evidence type="ECO:0000256" key="3">
    <source>
        <dbReference type="ARBA" id="ARBA00022801"/>
    </source>
</evidence>
<evidence type="ECO:0000256" key="5">
    <source>
        <dbReference type="PIRSR" id="PIRSR617867-1"/>
    </source>
</evidence>
<dbReference type="GO" id="GO:0004725">
    <property type="term" value="F:protein tyrosine phosphatase activity"/>
    <property type="evidence" value="ECO:0007669"/>
    <property type="project" value="UniProtKB-EC"/>
</dbReference>
<gene>
    <name evidence="7" type="ORF">BED41_10740</name>
</gene>
<dbReference type="PANTHER" id="PTHR11717:SF7">
    <property type="entry name" value="LOW MOLECULAR WEIGHT PHOSPHOTYROSINE PROTEIN PHOSPHATASE"/>
    <property type="match status" value="1"/>
</dbReference>
<dbReference type="Proteomes" id="UP000093044">
    <property type="component" value="Chromosome"/>
</dbReference>
<dbReference type="InterPro" id="IPR017867">
    <property type="entry name" value="Tyr_phospatase_low_mol_wt"/>
</dbReference>
<name>A0A1B2I6D2_9BACT</name>
<feature type="active site" description="Proton donor" evidence="5">
    <location>
        <position position="124"/>
    </location>
</feature>
<evidence type="ECO:0000313" key="7">
    <source>
        <dbReference type="EMBL" id="ANZ45503.1"/>
    </source>
</evidence>
<evidence type="ECO:0000256" key="1">
    <source>
        <dbReference type="ARBA" id="ARBA00011063"/>
    </source>
</evidence>
<dbReference type="CDD" id="cd16343">
    <property type="entry name" value="LMWPTP"/>
    <property type="match status" value="1"/>
</dbReference>